<gene>
    <name evidence="1" type="ORF">LCMAC103_03030</name>
</gene>
<sequence length="400" mass="42603">MRAHIAFSLLVAVAAILVVAAALFASPQHGTPFGGGRAPADVRLGRALGKVRHIRRRKTGPPKAPRPPLRETYTLPLSMDVDPGPLVLMAAMPLEVETRSRGTVVLQTQVDTGSQFLVVTGDTCKNCDRSLGAFPTSEPGRERGTEQHFTYGIGDYTGSYYQTRLAIDGATIPLELAVATASAPCEGGGLHCNVSIGGLLPAHASAGEHDRSFLDQVLATLGGQHRHSFVLDFRAGAEKIVFGAEDAAGVKVPQVSARRAANLVGVGGIPYYLVEVRGVTFRADRGGEVRVDMPRHAILDCGSTSIVCAPRAAAAAARKIHRAAKGGAGTLYIDLGKARLAARIHSPEFATTAIMPVDVFDEPPLDKVWVIGLIAMLGNVITHNVQDRYYTFRRPEPYHV</sequence>
<dbReference type="Gene3D" id="2.40.70.10">
    <property type="entry name" value="Acid Proteases"/>
    <property type="match status" value="1"/>
</dbReference>
<protein>
    <recommendedName>
        <fullName evidence="2">Aspartyl protease</fullName>
    </recommendedName>
</protein>
<name>A0A481YVN3_9VIRU</name>
<evidence type="ECO:0008006" key="2">
    <source>
        <dbReference type="Google" id="ProtNLM"/>
    </source>
</evidence>
<dbReference type="SUPFAM" id="SSF50630">
    <property type="entry name" value="Acid proteases"/>
    <property type="match status" value="1"/>
</dbReference>
<reference evidence="1" key="1">
    <citation type="journal article" date="2019" name="MBio">
        <title>Virus Genomes from Deep Sea Sediments Expand the Ocean Megavirome and Support Independent Origins of Viral Gigantism.</title>
        <authorList>
            <person name="Backstrom D."/>
            <person name="Yutin N."/>
            <person name="Jorgensen S.L."/>
            <person name="Dharamshi J."/>
            <person name="Homa F."/>
            <person name="Zaremba-Niedwiedzka K."/>
            <person name="Spang A."/>
            <person name="Wolf Y.I."/>
            <person name="Koonin E.V."/>
            <person name="Ettema T.J."/>
        </authorList>
    </citation>
    <scope>NUCLEOTIDE SEQUENCE</scope>
</reference>
<dbReference type="EMBL" id="MK500339">
    <property type="protein sequence ID" value="QBK86961.1"/>
    <property type="molecule type" value="Genomic_DNA"/>
</dbReference>
<organism evidence="1">
    <name type="scientific">Marseillevirus LCMAC103</name>
    <dbReference type="NCBI Taxonomy" id="2506604"/>
    <lineage>
        <taxon>Viruses</taxon>
        <taxon>Varidnaviria</taxon>
        <taxon>Bamfordvirae</taxon>
        <taxon>Nucleocytoviricota</taxon>
        <taxon>Megaviricetes</taxon>
        <taxon>Pimascovirales</taxon>
        <taxon>Pimascovirales incertae sedis</taxon>
        <taxon>Marseilleviridae</taxon>
    </lineage>
</organism>
<accession>A0A481YVN3</accession>
<evidence type="ECO:0000313" key="1">
    <source>
        <dbReference type="EMBL" id="QBK86961.1"/>
    </source>
</evidence>
<proteinExistence type="predicted"/>
<dbReference type="InterPro" id="IPR021109">
    <property type="entry name" value="Peptidase_aspartic_dom_sf"/>
</dbReference>